<name>A0ABD4TAA7_9EURY</name>
<dbReference type="AlphaFoldDB" id="A0ABD4TAA7"/>
<accession>A0ABD4TAA7</accession>
<organism evidence="1 2">
    <name type="scientific">Methanoculleus oceani</name>
    <dbReference type="NCBI Taxonomy" id="2184756"/>
    <lineage>
        <taxon>Archaea</taxon>
        <taxon>Methanobacteriati</taxon>
        <taxon>Methanobacteriota</taxon>
        <taxon>Stenosarchaea group</taxon>
        <taxon>Methanomicrobia</taxon>
        <taxon>Methanomicrobiales</taxon>
        <taxon>Methanomicrobiaceae</taxon>
        <taxon>Methanoculleus</taxon>
    </lineage>
</organism>
<dbReference type="InterPro" id="IPR046788">
    <property type="entry name" value="Methyltransf_35"/>
</dbReference>
<dbReference type="Proteomes" id="UP001523230">
    <property type="component" value="Unassembled WGS sequence"/>
</dbReference>
<proteinExistence type="predicted"/>
<comment type="caution">
    <text evidence="1">The sequence shown here is derived from an EMBL/GenBank/DDBJ whole genome shotgun (WGS) entry which is preliminary data.</text>
</comment>
<sequence>MSSPPYHLRKNKAADRFAFIEAIRRLSKLGGDLDEYTYYGMGGPYLEDMRLIYEFCPEVQMVSIEEDPDVYLRQGFHLPCGIIQLKNCDMCSFIAEYESLDSKSIFWLDYTGLDYTHFEDFMTLLGKVAQGSMVKITLRANSRDYGWDKPEEERARLIEEFHRKFSEVLPNPNTDLPRENLKFTSLVQEMLQIAAQEALPAVADLAFHPVSSFYYNDGTWMFTLTGVIWPRKDRRVVKAFKSWEFANLTWENPKLIKIPDLSTKERLHLQKLLPCNGQRGKILSAELGYLIDENAQKTEEALEQYAAFHRYSPYFLRGTP</sequence>
<protein>
    <submittedName>
        <fullName evidence="1">Uncharacterized protein</fullName>
    </submittedName>
</protein>
<reference evidence="1 2" key="1">
    <citation type="submission" date="2018-05" db="EMBL/GenBank/DDBJ databases">
        <title>Isolation and characterization of genus Methanoculleus species and their viruses from deep sea marine sediment offshore southwestern Taiwan.</title>
        <authorList>
            <person name="Wei W.-H."/>
            <person name="Chen W.-C."/>
            <person name="Lai M.-C."/>
            <person name="Chen S.-C."/>
        </authorList>
    </citation>
    <scope>NUCLEOTIDE SEQUENCE [LARGE SCALE GENOMIC DNA]</scope>
    <source>
        <strain evidence="1 2">CWC-02</strain>
    </source>
</reference>
<gene>
    <name evidence="1" type="ORF">DIC75_00275</name>
</gene>
<dbReference type="EMBL" id="QFDM01000001">
    <property type="protein sequence ID" value="MCM2464760.1"/>
    <property type="molecule type" value="Genomic_DNA"/>
</dbReference>
<keyword evidence="2" id="KW-1185">Reference proteome</keyword>
<evidence type="ECO:0000313" key="2">
    <source>
        <dbReference type="Proteomes" id="UP001523230"/>
    </source>
</evidence>
<evidence type="ECO:0000313" key="1">
    <source>
        <dbReference type="EMBL" id="MCM2464760.1"/>
    </source>
</evidence>
<dbReference type="RefSeq" id="WP_250986015.1">
    <property type="nucleotide sequence ID" value="NZ_QFDM01000001.1"/>
</dbReference>
<dbReference type="Pfam" id="PF20553">
    <property type="entry name" value="Methyltransf_35"/>
    <property type="match status" value="1"/>
</dbReference>